<protein>
    <submittedName>
        <fullName evidence="1">Uncharacterized protein</fullName>
    </submittedName>
</protein>
<reference evidence="1" key="1">
    <citation type="submission" date="2014-12" db="EMBL/GenBank/DDBJ databases">
        <title>Insight into the proteome of Arion vulgaris.</title>
        <authorList>
            <person name="Aradska J."/>
            <person name="Bulat T."/>
            <person name="Smidak R."/>
            <person name="Sarate P."/>
            <person name="Gangsoo J."/>
            <person name="Sialana F."/>
            <person name="Bilban M."/>
            <person name="Lubec G."/>
        </authorList>
    </citation>
    <scope>NUCLEOTIDE SEQUENCE</scope>
    <source>
        <tissue evidence="1">Skin</tissue>
    </source>
</reference>
<sequence length="79" mass="9202">MIQQHHPKQELVEDCYNLVFYLHLMPFSHLSVDSITAFGYDCVLVVLKIIKTSVEQTTASIFISLPENHKQILKHYFPL</sequence>
<name>A0A0B6ZPG1_9EUPU</name>
<evidence type="ECO:0000313" key="1">
    <source>
        <dbReference type="EMBL" id="CEK70282.1"/>
    </source>
</evidence>
<gene>
    <name evidence="1" type="primary">ORF73533</name>
</gene>
<proteinExistence type="predicted"/>
<dbReference type="AlphaFoldDB" id="A0A0B6ZPG1"/>
<organism evidence="1">
    <name type="scientific">Arion vulgaris</name>
    <dbReference type="NCBI Taxonomy" id="1028688"/>
    <lineage>
        <taxon>Eukaryota</taxon>
        <taxon>Metazoa</taxon>
        <taxon>Spiralia</taxon>
        <taxon>Lophotrochozoa</taxon>
        <taxon>Mollusca</taxon>
        <taxon>Gastropoda</taxon>
        <taxon>Heterobranchia</taxon>
        <taxon>Euthyneura</taxon>
        <taxon>Panpulmonata</taxon>
        <taxon>Eupulmonata</taxon>
        <taxon>Stylommatophora</taxon>
        <taxon>Helicina</taxon>
        <taxon>Arionoidea</taxon>
        <taxon>Arionidae</taxon>
        <taxon>Arion</taxon>
    </lineage>
</organism>
<accession>A0A0B6ZPG1</accession>
<dbReference type="EMBL" id="HACG01023417">
    <property type="protein sequence ID" value="CEK70282.1"/>
    <property type="molecule type" value="Transcribed_RNA"/>
</dbReference>
<feature type="non-terminal residue" evidence="1">
    <location>
        <position position="79"/>
    </location>
</feature>